<accession>A0A8X8IF75</accession>
<evidence type="ECO:0000313" key="1">
    <source>
        <dbReference type="EMBL" id="SDW83011.1"/>
    </source>
</evidence>
<organism evidence="1 2">
    <name type="scientific">Hydrobacter penzbergensis</name>
    <dbReference type="NCBI Taxonomy" id="1235997"/>
    <lineage>
        <taxon>Bacteria</taxon>
        <taxon>Pseudomonadati</taxon>
        <taxon>Bacteroidota</taxon>
        <taxon>Chitinophagia</taxon>
        <taxon>Chitinophagales</taxon>
        <taxon>Chitinophagaceae</taxon>
        <taxon>Hydrobacter</taxon>
    </lineage>
</organism>
<protein>
    <submittedName>
        <fullName evidence="1">Uncharacterized protein</fullName>
    </submittedName>
</protein>
<gene>
    <name evidence="1" type="ORF">SAMN05444410_10671</name>
</gene>
<name>A0A8X8IF75_9BACT</name>
<proteinExistence type="predicted"/>
<evidence type="ECO:0000313" key="2">
    <source>
        <dbReference type="Proteomes" id="UP000198711"/>
    </source>
</evidence>
<sequence>MNVILSERSESKDLLNIRADPSATLGMTTETRSG</sequence>
<dbReference type="Proteomes" id="UP000198711">
    <property type="component" value="Unassembled WGS sequence"/>
</dbReference>
<dbReference type="EMBL" id="FNNO01000006">
    <property type="protein sequence ID" value="SDW83011.1"/>
    <property type="molecule type" value="Genomic_DNA"/>
</dbReference>
<dbReference type="AlphaFoldDB" id="A0A8X8IF75"/>
<reference evidence="1 2" key="1">
    <citation type="submission" date="2016-10" db="EMBL/GenBank/DDBJ databases">
        <authorList>
            <person name="Varghese N."/>
            <person name="Submissions S."/>
        </authorList>
    </citation>
    <scope>NUCLEOTIDE SEQUENCE [LARGE SCALE GENOMIC DNA]</scope>
    <source>
        <strain evidence="1 2">DSM 25353</strain>
    </source>
</reference>
<comment type="caution">
    <text evidence="1">The sequence shown here is derived from an EMBL/GenBank/DDBJ whole genome shotgun (WGS) entry which is preliminary data.</text>
</comment>
<keyword evidence="2" id="KW-1185">Reference proteome</keyword>